<dbReference type="AlphaFoldDB" id="A0A495DM82"/>
<dbReference type="GO" id="GO:0071973">
    <property type="term" value="P:bacterial-type flagellum-dependent cell motility"/>
    <property type="evidence" value="ECO:0007669"/>
    <property type="project" value="InterPro"/>
</dbReference>
<keyword evidence="5" id="KW-1003">Cell membrane</keyword>
<dbReference type="GO" id="GO:0005886">
    <property type="term" value="C:plasma membrane"/>
    <property type="evidence" value="ECO:0007669"/>
    <property type="project" value="UniProtKB-SubCell"/>
</dbReference>
<keyword evidence="11" id="KW-0175">Coiled coil</keyword>
<proteinExistence type="inferred from homology"/>
<evidence type="ECO:0000256" key="6">
    <source>
        <dbReference type="ARBA" id="ARBA00022500"/>
    </source>
</evidence>
<keyword evidence="6" id="KW-0145">Chemotaxis</keyword>
<dbReference type="InterPro" id="IPR053716">
    <property type="entry name" value="Flag_assembly_chemotaxis_eff"/>
</dbReference>
<evidence type="ECO:0000256" key="10">
    <source>
        <dbReference type="ARBA" id="ARBA00023225"/>
    </source>
</evidence>
<dbReference type="InterPro" id="IPR012823">
    <property type="entry name" value="Flagell_FliJ"/>
</dbReference>
<dbReference type="OrthoDB" id="7172697at2"/>
<keyword evidence="9" id="KW-0472">Membrane</keyword>
<keyword evidence="7" id="KW-1005">Bacterial flagellum biogenesis</keyword>
<keyword evidence="12" id="KW-0969">Cilium</keyword>
<dbReference type="EMBL" id="RBIM01000001">
    <property type="protein sequence ID" value="RKR04043.1"/>
    <property type="molecule type" value="Genomic_DNA"/>
</dbReference>
<dbReference type="Pfam" id="PF02050">
    <property type="entry name" value="FliJ"/>
    <property type="match status" value="1"/>
</dbReference>
<evidence type="ECO:0000256" key="8">
    <source>
        <dbReference type="ARBA" id="ARBA00022927"/>
    </source>
</evidence>
<protein>
    <recommendedName>
        <fullName evidence="3">Flagellar FliJ protein</fullName>
    </recommendedName>
</protein>
<reference evidence="12 13" key="1">
    <citation type="submission" date="2018-10" db="EMBL/GenBank/DDBJ databases">
        <title>Genomic Encyclopedia of Type Strains, Phase IV (KMG-IV): sequencing the most valuable type-strain genomes for metagenomic binning, comparative biology and taxonomic classification.</title>
        <authorList>
            <person name="Goeker M."/>
        </authorList>
    </citation>
    <scope>NUCLEOTIDE SEQUENCE [LARGE SCALE GENOMIC DNA]</scope>
    <source>
        <strain evidence="12 13">DSM 4734</strain>
    </source>
</reference>
<keyword evidence="12" id="KW-0966">Cell projection</keyword>
<dbReference type="GO" id="GO:0009288">
    <property type="term" value="C:bacterial-type flagellum"/>
    <property type="evidence" value="ECO:0007669"/>
    <property type="project" value="InterPro"/>
</dbReference>
<dbReference type="GO" id="GO:0006935">
    <property type="term" value="P:chemotaxis"/>
    <property type="evidence" value="ECO:0007669"/>
    <property type="project" value="UniProtKB-KW"/>
</dbReference>
<keyword evidence="8" id="KW-0653">Protein transport</keyword>
<accession>A0A495DM82</accession>
<evidence type="ECO:0000313" key="12">
    <source>
        <dbReference type="EMBL" id="RKR04043.1"/>
    </source>
</evidence>
<evidence type="ECO:0000256" key="11">
    <source>
        <dbReference type="SAM" id="Coils"/>
    </source>
</evidence>
<dbReference type="GO" id="GO:0015031">
    <property type="term" value="P:protein transport"/>
    <property type="evidence" value="ECO:0007669"/>
    <property type="project" value="UniProtKB-KW"/>
</dbReference>
<dbReference type="Gene3D" id="1.10.287.1700">
    <property type="match status" value="1"/>
</dbReference>
<evidence type="ECO:0000256" key="3">
    <source>
        <dbReference type="ARBA" id="ARBA00020392"/>
    </source>
</evidence>
<evidence type="ECO:0000256" key="7">
    <source>
        <dbReference type="ARBA" id="ARBA00022795"/>
    </source>
</evidence>
<evidence type="ECO:0000256" key="1">
    <source>
        <dbReference type="ARBA" id="ARBA00004413"/>
    </source>
</evidence>
<gene>
    <name evidence="12" type="ORF">C7435_0486</name>
</gene>
<comment type="subcellular location">
    <subcellularLocation>
        <location evidence="1">Cell membrane</location>
        <topology evidence="1">Peripheral membrane protein</topology>
        <orientation evidence="1">Cytoplasmic side</orientation>
    </subcellularLocation>
</comment>
<keyword evidence="4" id="KW-0813">Transport</keyword>
<dbReference type="RefSeq" id="WP_121209880.1">
    <property type="nucleotide sequence ID" value="NZ_RBIM01000001.1"/>
</dbReference>
<evidence type="ECO:0000313" key="13">
    <source>
        <dbReference type="Proteomes" id="UP000273675"/>
    </source>
</evidence>
<organism evidence="12 13">
    <name type="scientific">Maricaulis maris</name>
    <dbReference type="NCBI Taxonomy" id="74318"/>
    <lineage>
        <taxon>Bacteria</taxon>
        <taxon>Pseudomonadati</taxon>
        <taxon>Pseudomonadota</taxon>
        <taxon>Alphaproteobacteria</taxon>
        <taxon>Maricaulales</taxon>
        <taxon>Maricaulaceae</taxon>
        <taxon>Maricaulis</taxon>
    </lineage>
</organism>
<name>A0A495DM82_9PROT</name>
<evidence type="ECO:0000256" key="4">
    <source>
        <dbReference type="ARBA" id="ARBA00022448"/>
    </source>
</evidence>
<feature type="coiled-coil region" evidence="11">
    <location>
        <begin position="9"/>
        <end position="43"/>
    </location>
</feature>
<keyword evidence="10" id="KW-1006">Bacterial flagellum protein export</keyword>
<comment type="similarity">
    <text evidence="2">Belongs to the FliJ family.</text>
</comment>
<keyword evidence="12" id="KW-0282">Flagellum</keyword>
<evidence type="ECO:0000256" key="5">
    <source>
        <dbReference type="ARBA" id="ARBA00022475"/>
    </source>
</evidence>
<comment type="caution">
    <text evidence="12">The sequence shown here is derived from an EMBL/GenBank/DDBJ whole genome shotgun (WGS) entry which is preliminary data.</text>
</comment>
<dbReference type="GO" id="GO:0044781">
    <property type="term" value="P:bacterial-type flagellum organization"/>
    <property type="evidence" value="ECO:0007669"/>
    <property type="project" value="UniProtKB-KW"/>
</dbReference>
<evidence type="ECO:0000256" key="2">
    <source>
        <dbReference type="ARBA" id="ARBA00010004"/>
    </source>
</evidence>
<dbReference type="Proteomes" id="UP000273675">
    <property type="component" value="Unassembled WGS sequence"/>
</dbReference>
<sequence length="139" mass="15949">MTRSHEPLIRLARFKVEELQKQMAELDRSRAALIGQIERLEASVPEEQAAATQSKEGYVAYGSYAQAVIKRKENIRASLDEVDVQADALRDRLSEAFTDLKKYELLEERRLARIEQSLRAAEQDELDEIAQIRHGRSSH</sequence>
<evidence type="ECO:0000256" key="9">
    <source>
        <dbReference type="ARBA" id="ARBA00023136"/>
    </source>
</evidence>